<sequence length="136" mass="15032">MMTKSHVVLLALLALLIIVGSVGYWGYCAYWKTYHGYDPKPFSPAAWAAADAGTRGHMVVDLLAQHPLKGLTTQEVVDLLGPPDWQDTDKDTGRTSTITYEVGYMGYNPKALMVFSYRLTLEFGDDGTVREANVLD</sequence>
<dbReference type="EMBL" id="LAZR01000108">
    <property type="protein sequence ID" value="KKN90660.1"/>
    <property type="molecule type" value="Genomic_DNA"/>
</dbReference>
<organism evidence="1">
    <name type="scientific">marine sediment metagenome</name>
    <dbReference type="NCBI Taxonomy" id="412755"/>
    <lineage>
        <taxon>unclassified sequences</taxon>
        <taxon>metagenomes</taxon>
        <taxon>ecological metagenomes</taxon>
    </lineage>
</organism>
<protein>
    <recommendedName>
        <fullName evidence="2">Lipoprotein SmpA/OmlA domain-containing protein</fullName>
    </recommendedName>
</protein>
<comment type="caution">
    <text evidence="1">The sequence shown here is derived from an EMBL/GenBank/DDBJ whole genome shotgun (WGS) entry which is preliminary data.</text>
</comment>
<proteinExistence type="predicted"/>
<evidence type="ECO:0008006" key="2">
    <source>
        <dbReference type="Google" id="ProtNLM"/>
    </source>
</evidence>
<name>A0A0F9UBV5_9ZZZZ</name>
<evidence type="ECO:0000313" key="1">
    <source>
        <dbReference type="EMBL" id="KKN90660.1"/>
    </source>
</evidence>
<reference evidence="1" key="1">
    <citation type="journal article" date="2015" name="Nature">
        <title>Complex archaea that bridge the gap between prokaryotes and eukaryotes.</title>
        <authorList>
            <person name="Spang A."/>
            <person name="Saw J.H."/>
            <person name="Jorgensen S.L."/>
            <person name="Zaremba-Niedzwiedzka K."/>
            <person name="Martijn J."/>
            <person name="Lind A.E."/>
            <person name="van Eijk R."/>
            <person name="Schleper C."/>
            <person name="Guy L."/>
            <person name="Ettema T.J."/>
        </authorList>
    </citation>
    <scope>NUCLEOTIDE SEQUENCE</scope>
</reference>
<gene>
    <name evidence="1" type="ORF">LCGC14_0226030</name>
</gene>
<dbReference type="AlphaFoldDB" id="A0A0F9UBV5"/>
<accession>A0A0F9UBV5</accession>